<evidence type="ECO:0000313" key="2">
    <source>
        <dbReference type="EMBL" id="CAK9157879.1"/>
    </source>
</evidence>
<comment type="caution">
    <text evidence="2">The sequence shown here is derived from an EMBL/GenBank/DDBJ whole genome shotgun (WGS) entry which is preliminary data.</text>
</comment>
<dbReference type="AlphaFoldDB" id="A0ABC8SL24"/>
<gene>
    <name evidence="2" type="ORF">ILEXP_LOCUS26449</name>
</gene>
<evidence type="ECO:0000313" key="3">
    <source>
        <dbReference type="Proteomes" id="UP001642360"/>
    </source>
</evidence>
<name>A0ABC8SL24_9AQUA</name>
<proteinExistence type="predicted"/>
<keyword evidence="3" id="KW-1185">Reference proteome</keyword>
<accession>A0ABC8SL24</accession>
<evidence type="ECO:0000256" key="1">
    <source>
        <dbReference type="SAM" id="MobiDB-lite"/>
    </source>
</evidence>
<dbReference type="Proteomes" id="UP001642360">
    <property type="component" value="Unassembled WGS sequence"/>
</dbReference>
<dbReference type="EMBL" id="CAUOFW020003070">
    <property type="protein sequence ID" value="CAK9157879.1"/>
    <property type="molecule type" value="Genomic_DNA"/>
</dbReference>
<protein>
    <submittedName>
        <fullName evidence="2">Uncharacterized protein</fullName>
    </submittedName>
</protein>
<sequence>MYNTRLSSKLEILPADPNSGPEACRGSSVPEVGVFIRKKRMKKTVESVAKEVKTVPHGQKLSGPPDIEDFAYAKASGSPQLASLFSK</sequence>
<feature type="region of interest" description="Disordered" evidence="1">
    <location>
        <begin position="1"/>
        <end position="27"/>
    </location>
</feature>
<organism evidence="2 3">
    <name type="scientific">Ilex paraguariensis</name>
    <name type="common">yerba mate</name>
    <dbReference type="NCBI Taxonomy" id="185542"/>
    <lineage>
        <taxon>Eukaryota</taxon>
        <taxon>Viridiplantae</taxon>
        <taxon>Streptophyta</taxon>
        <taxon>Embryophyta</taxon>
        <taxon>Tracheophyta</taxon>
        <taxon>Spermatophyta</taxon>
        <taxon>Magnoliopsida</taxon>
        <taxon>eudicotyledons</taxon>
        <taxon>Gunneridae</taxon>
        <taxon>Pentapetalae</taxon>
        <taxon>asterids</taxon>
        <taxon>campanulids</taxon>
        <taxon>Aquifoliales</taxon>
        <taxon>Aquifoliaceae</taxon>
        <taxon>Ilex</taxon>
    </lineage>
</organism>
<reference evidence="2 3" key="1">
    <citation type="submission" date="2024-02" db="EMBL/GenBank/DDBJ databases">
        <authorList>
            <person name="Vignale AGUSTIN F."/>
            <person name="Sosa J E."/>
            <person name="Modenutti C."/>
        </authorList>
    </citation>
    <scope>NUCLEOTIDE SEQUENCE [LARGE SCALE GENOMIC DNA]</scope>
</reference>